<accession>A0ABR7ZSV4</accession>
<evidence type="ECO:0000313" key="2">
    <source>
        <dbReference type="Proteomes" id="UP000642094"/>
    </source>
</evidence>
<dbReference type="RefSeq" id="WP_190401529.1">
    <property type="nucleotide sequence ID" value="NZ_JACJQB010000001.1"/>
</dbReference>
<keyword evidence="2" id="KW-1185">Reference proteome</keyword>
<gene>
    <name evidence="1" type="ORF">H6F41_00600</name>
</gene>
<protein>
    <submittedName>
        <fullName evidence="1">Uncharacterized protein</fullName>
    </submittedName>
</protein>
<dbReference type="Proteomes" id="UP000642094">
    <property type="component" value="Unassembled WGS sequence"/>
</dbReference>
<proteinExistence type="predicted"/>
<organism evidence="1 2">
    <name type="scientific">Pseudanabaena mucicola FACHB-723</name>
    <dbReference type="NCBI Taxonomy" id="2692860"/>
    <lineage>
        <taxon>Bacteria</taxon>
        <taxon>Bacillati</taxon>
        <taxon>Cyanobacteriota</taxon>
        <taxon>Cyanophyceae</taxon>
        <taxon>Pseudanabaenales</taxon>
        <taxon>Pseudanabaenaceae</taxon>
        <taxon>Pseudanabaena</taxon>
    </lineage>
</organism>
<dbReference type="EMBL" id="JACJQB010000001">
    <property type="protein sequence ID" value="MBD2186639.1"/>
    <property type="molecule type" value="Genomic_DNA"/>
</dbReference>
<reference evidence="1 2" key="1">
    <citation type="journal article" date="2020" name="ISME J.">
        <title>Comparative genomics reveals insights into cyanobacterial evolution and habitat adaptation.</title>
        <authorList>
            <person name="Chen M.Y."/>
            <person name="Teng W.K."/>
            <person name="Zhao L."/>
            <person name="Hu C.X."/>
            <person name="Zhou Y.K."/>
            <person name="Han B.P."/>
            <person name="Song L.R."/>
            <person name="Shu W.S."/>
        </authorList>
    </citation>
    <scope>NUCLEOTIDE SEQUENCE [LARGE SCALE GENOMIC DNA]</scope>
    <source>
        <strain evidence="1 2">FACHB-723</strain>
    </source>
</reference>
<evidence type="ECO:0000313" key="1">
    <source>
        <dbReference type="EMBL" id="MBD2186639.1"/>
    </source>
</evidence>
<sequence>MSSQALAEPLILKVYPTNDSPAAAVCPETVTINSQSRPYREGGYTIDGNAKLSWLAGKFQIAATDDFSVTWSAKLNRKYASCKATAGISKAYGEDFTGHSYLRMRFVGGQVFLILDTTAMYDANDQTTVILNQEVRNGNPYWSWGGTD</sequence>
<comment type="caution">
    <text evidence="1">The sequence shown here is derived from an EMBL/GenBank/DDBJ whole genome shotgun (WGS) entry which is preliminary data.</text>
</comment>
<name>A0ABR7ZSV4_9CYAN</name>